<organism evidence="1 2">
    <name type="scientific">Agrobacterium rubi TR3 = NBRC 13261</name>
    <dbReference type="NCBI Taxonomy" id="1368415"/>
    <lineage>
        <taxon>Bacteria</taxon>
        <taxon>Pseudomonadati</taxon>
        <taxon>Pseudomonadota</taxon>
        <taxon>Alphaproteobacteria</taxon>
        <taxon>Hyphomicrobiales</taxon>
        <taxon>Rhizobiaceae</taxon>
        <taxon>Rhizobium/Agrobacterium group</taxon>
        <taxon>Agrobacterium</taxon>
    </lineage>
</organism>
<gene>
    <name evidence="1" type="ORF">RRU01S_30_00130</name>
</gene>
<proteinExistence type="predicted"/>
<comment type="caution">
    <text evidence="1">The sequence shown here is derived from an EMBL/GenBank/DDBJ whole genome shotgun (WGS) entry which is preliminary data.</text>
</comment>
<dbReference type="eggNOG" id="ENOG5031WQ1">
    <property type="taxonomic scope" value="Bacteria"/>
</dbReference>
<accession>A0A081D269</accession>
<evidence type="ECO:0000313" key="2">
    <source>
        <dbReference type="Proteomes" id="UP000028701"/>
    </source>
</evidence>
<dbReference type="OrthoDB" id="8401536at2"/>
<dbReference type="EMBL" id="BBJU01000030">
    <property type="protein sequence ID" value="GAK73015.1"/>
    <property type="molecule type" value="Genomic_DNA"/>
</dbReference>
<dbReference type="AlphaFoldDB" id="A0A081D269"/>
<evidence type="ECO:0000313" key="1">
    <source>
        <dbReference type="EMBL" id="GAK73015.1"/>
    </source>
</evidence>
<name>A0A081D269_9HYPH</name>
<protein>
    <submittedName>
        <fullName evidence="1">Uncharacterized protein</fullName>
    </submittedName>
</protein>
<dbReference type="Proteomes" id="UP000028701">
    <property type="component" value="Unassembled WGS sequence"/>
</dbReference>
<reference evidence="1 2" key="1">
    <citation type="submission" date="2014-08" db="EMBL/GenBank/DDBJ databases">
        <title>Whole genome shotgun sequence of Rhizobium rubi NBRC 13261.</title>
        <authorList>
            <person name="Katano-Makiyama Y."/>
            <person name="Hosoyama A."/>
            <person name="Hashimoto M."/>
            <person name="Hosoyama Y."/>
            <person name="Noguchi M."/>
            <person name="Tsuchikane K."/>
            <person name="Uohara A."/>
            <person name="Ohji S."/>
            <person name="Ichikawa N."/>
            <person name="Kimura A."/>
            <person name="Yamazoe A."/>
            <person name="Fujita N."/>
        </authorList>
    </citation>
    <scope>NUCLEOTIDE SEQUENCE [LARGE SCALE GENOMIC DNA]</scope>
    <source>
        <strain evidence="1 2">NBRC 13261</strain>
    </source>
</reference>
<sequence>MFDFLKTQHTMIQEDETGTYADALLQMREAQTDQAVIREYGHEAHLRDYGDQREVARNSLGFA</sequence>
<dbReference type="RefSeq" id="WP_045232450.1">
    <property type="nucleotide sequence ID" value="NZ_BBJU01000030.1"/>
</dbReference>